<evidence type="ECO:0000313" key="1">
    <source>
        <dbReference type="EMBL" id="KAA8710323.1"/>
    </source>
</evidence>
<dbReference type="AlphaFoldDB" id="A0A5M9QNN6"/>
<evidence type="ECO:0000313" key="2">
    <source>
        <dbReference type="Proteomes" id="UP000323707"/>
    </source>
</evidence>
<dbReference type="Gene3D" id="3.10.590.10">
    <property type="entry name" value="ph1033 like domains"/>
    <property type="match status" value="1"/>
</dbReference>
<dbReference type="EMBL" id="VXKE01000008">
    <property type="protein sequence ID" value="KAA8710323.1"/>
    <property type="molecule type" value="Genomic_DNA"/>
</dbReference>
<dbReference type="Proteomes" id="UP000323707">
    <property type="component" value="Unassembled WGS sequence"/>
</dbReference>
<gene>
    <name evidence="1" type="ORF">F4V45_03155</name>
</gene>
<proteinExistence type="predicted"/>
<comment type="caution">
    <text evidence="1">The sequence shown here is derived from an EMBL/GenBank/DDBJ whole genome shotgun (WGS) entry which is preliminary data.</text>
</comment>
<organism evidence="1 2">
    <name type="scientific">Helicobacter canis</name>
    <dbReference type="NCBI Taxonomy" id="29419"/>
    <lineage>
        <taxon>Bacteria</taxon>
        <taxon>Pseudomonadati</taxon>
        <taxon>Campylobacterota</taxon>
        <taxon>Epsilonproteobacteria</taxon>
        <taxon>Campylobacterales</taxon>
        <taxon>Helicobacteraceae</taxon>
        <taxon>Helicobacter</taxon>
    </lineage>
</organism>
<protein>
    <submittedName>
        <fullName evidence="1">DUF91 domain-containing protein</fullName>
    </submittedName>
</protein>
<dbReference type="GO" id="GO:0003676">
    <property type="term" value="F:nucleic acid binding"/>
    <property type="evidence" value="ECO:0007669"/>
    <property type="project" value="InterPro"/>
</dbReference>
<accession>A0A5M9QNN6</accession>
<reference evidence="1 2" key="1">
    <citation type="submission" date="2019-09" db="EMBL/GenBank/DDBJ databases">
        <title>Draft genome sequence of various Type strains from the CCUG.</title>
        <authorList>
            <person name="Pineiro-Iglesias B."/>
            <person name="Tunovic T."/>
            <person name="Unosson C."/>
            <person name="Inganas E."/>
            <person name="Ohlen M."/>
            <person name="Cardew S."/>
            <person name="Jensie-Markopoulos S."/>
            <person name="Salva-Serra F."/>
            <person name="Jaen-Luchoro D."/>
            <person name="Karlsson R."/>
            <person name="Svensson-Stadler L."/>
            <person name="Chun J."/>
            <person name="Moore E."/>
        </authorList>
    </citation>
    <scope>NUCLEOTIDE SEQUENCE [LARGE SCALE GENOMIC DNA]</scope>
    <source>
        <strain evidence="1 2">CCUG 32756T</strain>
    </source>
</reference>
<sequence>MTTHVFIVDATTFKYHLEYMFVGTGMKDISVDFNDSQTTQLKTQTENTILSMIADFSRVKIGDLVIFYLQQNFQHGIYEGKFFGLFKVKSNFFFDNNDEQQYLKQDLNKSLTFRCLIEPEMIYAQGVTEWEALDEIKTLQSPSQILWSLIYRKLKGNRGNTMITIYESERLVSLIRDKNLKKNISGVNFSFNSTSQEIIPISTHYTYEGRQEQLNILPRLTYKYSRNNQFETHLQAHILQSGYKEIFKNQPIEWLGNEVSCGVGMQRIDIMLSIDEKPRKIVPIELKSTCVYVEILKQIQRYIDWLEQYYIPNRPSDIQPMVICRETVNKDSSSFQDFYQQVQIFNKENNILPLMYVEFKIQSSFITFNQVF</sequence>
<name>A0A5M9QNN6_9HELI</name>
<dbReference type="RefSeq" id="WP_150337022.1">
    <property type="nucleotide sequence ID" value="NZ_VXKE01000008.1"/>
</dbReference>
<dbReference type="InterPro" id="IPR011856">
    <property type="entry name" value="tRNA_endonuc-like_dom_sf"/>
</dbReference>
<dbReference type="Gene3D" id="3.40.1350.10">
    <property type="match status" value="1"/>
</dbReference>